<gene>
    <name evidence="1" type="ORF">Tco_0820830</name>
</gene>
<evidence type="ECO:0000313" key="2">
    <source>
        <dbReference type="Proteomes" id="UP001151760"/>
    </source>
</evidence>
<name>A0ABQ5AAI7_9ASTR</name>
<dbReference type="EMBL" id="BQNB010012134">
    <property type="protein sequence ID" value="GJS99660.1"/>
    <property type="molecule type" value="Genomic_DNA"/>
</dbReference>
<dbReference type="Proteomes" id="UP001151760">
    <property type="component" value="Unassembled WGS sequence"/>
</dbReference>
<comment type="caution">
    <text evidence="1">The sequence shown here is derived from an EMBL/GenBank/DDBJ whole genome shotgun (WGS) entry which is preliminary data.</text>
</comment>
<accession>A0ABQ5AAI7</accession>
<evidence type="ECO:0000313" key="1">
    <source>
        <dbReference type="EMBL" id="GJS99660.1"/>
    </source>
</evidence>
<reference evidence="1" key="2">
    <citation type="submission" date="2022-01" db="EMBL/GenBank/DDBJ databases">
        <authorList>
            <person name="Yamashiro T."/>
            <person name="Shiraishi A."/>
            <person name="Satake H."/>
            <person name="Nakayama K."/>
        </authorList>
    </citation>
    <scope>NUCLEOTIDE SEQUENCE</scope>
</reference>
<sequence length="87" mass="9804">MDAGESSSNLRIGICQIFYVLDPLLAPILANPVTAEEQAVDQNEVLELEKQRMIRKEDDTLCCGHIKNALSDRLYDVYDPITNPKKL</sequence>
<keyword evidence="2" id="KW-1185">Reference proteome</keyword>
<reference evidence="1" key="1">
    <citation type="journal article" date="2022" name="Int. J. Mol. Sci.">
        <title>Draft Genome of Tanacetum Coccineum: Genomic Comparison of Closely Related Tanacetum-Family Plants.</title>
        <authorList>
            <person name="Yamashiro T."/>
            <person name="Shiraishi A."/>
            <person name="Nakayama K."/>
            <person name="Satake H."/>
        </authorList>
    </citation>
    <scope>NUCLEOTIDE SEQUENCE</scope>
</reference>
<proteinExistence type="predicted"/>
<protein>
    <submittedName>
        <fullName evidence="1">Uncharacterized protein</fullName>
    </submittedName>
</protein>
<organism evidence="1 2">
    <name type="scientific">Tanacetum coccineum</name>
    <dbReference type="NCBI Taxonomy" id="301880"/>
    <lineage>
        <taxon>Eukaryota</taxon>
        <taxon>Viridiplantae</taxon>
        <taxon>Streptophyta</taxon>
        <taxon>Embryophyta</taxon>
        <taxon>Tracheophyta</taxon>
        <taxon>Spermatophyta</taxon>
        <taxon>Magnoliopsida</taxon>
        <taxon>eudicotyledons</taxon>
        <taxon>Gunneridae</taxon>
        <taxon>Pentapetalae</taxon>
        <taxon>asterids</taxon>
        <taxon>campanulids</taxon>
        <taxon>Asterales</taxon>
        <taxon>Asteraceae</taxon>
        <taxon>Asteroideae</taxon>
        <taxon>Anthemideae</taxon>
        <taxon>Anthemidinae</taxon>
        <taxon>Tanacetum</taxon>
    </lineage>
</organism>